<proteinExistence type="predicted"/>
<accession>A0A0G4I4N0</accession>
<feature type="transmembrane region" description="Helical" evidence="6">
    <location>
        <begin position="381"/>
        <end position="405"/>
    </location>
</feature>
<keyword evidence="3 6" id="KW-0812">Transmembrane</keyword>
<sequence length="453" mass="48850">MQGSKMGALSATAAGTLYMVTLGTLYTWGNIQLYILSYMREVEGLESVRQKDAAFGFAALFTGQALFMPLGGIIERRYGPQASALLGGMVMSFGVWVTQYCLWSFPLMIFTYGLINGAGIGLGYTAPLVTSLKWLPEYKGAISGIISAGFGAGALFFNQVQTRYINPENLPADTPHPSSPSELYFSDPGILSRVPNTFPILATCYLLTQIVTVYMMKQPPQAPLGETKRERVASYNTLSPPTHEPPAPVTDVPPQEAAKTAEFWLLWVMFFLNGLGIAFTATFWKILGSGHSDGTLSLIGSVASMFNALGRVFWGGLADTASFRFSLMTMTAVWVFAMATFTFMAKLNVHIYAFWCCLNFFTLGGNFSLFPAATALKFGRLYLGTTYGFIYLSQMAGSIGCAFLAKALLGALGTTGVTYLIASCLSVTLILAASLPLFGVEFVEKGAAAVKKT</sequence>
<keyword evidence="2" id="KW-0813">Transport</keyword>
<evidence type="ECO:0000256" key="4">
    <source>
        <dbReference type="ARBA" id="ARBA00022989"/>
    </source>
</evidence>
<dbReference type="SUPFAM" id="SSF103473">
    <property type="entry name" value="MFS general substrate transporter"/>
    <property type="match status" value="1"/>
</dbReference>
<feature type="transmembrane region" description="Helical" evidence="6">
    <location>
        <begin position="53"/>
        <end position="72"/>
    </location>
</feature>
<dbReference type="InterPro" id="IPR052983">
    <property type="entry name" value="MFS_Riboflavin_Transporter"/>
</dbReference>
<evidence type="ECO:0000256" key="3">
    <source>
        <dbReference type="ARBA" id="ARBA00022692"/>
    </source>
</evidence>
<dbReference type="VEuPathDB" id="CryptoDB:Cvel_10944"/>
<name>A0A0G4I4N0_9ALVE</name>
<evidence type="ECO:0000256" key="6">
    <source>
        <dbReference type="SAM" id="Phobius"/>
    </source>
</evidence>
<feature type="transmembrane region" description="Helical" evidence="6">
    <location>
        <begin position="7"/>
        <end position="29"/>
    </location>
</feature>
<evidence type="ECO:0000256" key="5">
    <source>
        <dbReference type="ARBA" id="ARBA00023136"/>
    </source>
</evidence>
<feature type="transmembrane region" description="Helical" evidence="6">
    <location>
        <begin position="351"/>
        <end position="369"/>
    </location>
</feature>
<dbReference type="Gene3D" id="1.20.1250.20">
    <property type="entry name" value="MFS general substrate transporter like domains"/>
    <property type="match status" value="2"/>
</dbReference>
<evidence type="ECO:0000313" key="7">
    <source>
        <dbReference type="EMBL" id="CEM51918.1"/>
    </source>
</evidence>
<evidence type="ECO:0000256" key="1">
    <source>
        <dbReference type="ARBA" id="ARBA00004141"/>
    </source>
</evidence>
<dbReference type="InterPro" id="IPR036259">
    <property type="entry name" value="MFS_trans_sf"/>
</dbReference>
<dbReference type="PhylomeDB" id="A0A0G4I4N0"/>
<dbReference type="AlphaFoldDB" id="A0A0G4I4N0"/>
<keyword evidence="5 6" id="KW-0472">Membrane</keyword>
<dbReference type="PANTHER" id="PTHR43385">
    <property type="entry name" value="RIBOFLAVIN TRANSPORTER RIBJ"/>
    <property type="match status" value="1"/>
</dbReference>
<organism evidence="7">
    <name type="scientific">Chromera velia CCMP2878</name>
    <dbReference type="NCBI Taxonomy" id="1169474"/>
    <lineage>
        <taxon>Eukaryota</taxon>
        <taxon>Sar</taxon>
        <taxon>Alveolata</taxon>
        <taxon>Colpodellida</taxon>
        <taxon>Chromeraceae</taxon>
        <taxon>Chromera</taxon>
    </lineage>
</organism>
<dbReference type="InterPro" id="IPR011701">
    <property type="entry name" value="MFS"/>
</dbReference>
<evidence type="ECO:0008006" key="8">
    <source>
        <dbReference type="Google" id="ProtNLM"/>
    </source>
</evidence>
<feature type="transmembrane region" description="Helical" evidence="6">
    <location>
        <begin position="326"/>
        <end position="345"/>
    </location>
</feature>
<feature type="transmembrane region" description="Helical" evidence="6">
    <location>
        <begin position="141"/>
        <end position="160"/>
    </location>
</feature>
<dbReference type="PANTHER" id="PTHR43385:SF1">
    <property type="entry name" value="RIBOFLAVIN TRANSPORTER RIBJ"/>
    <property type="match status" value="1"/>
</dbReference>
<comment type="subcellular location">
    <subcellularLocation>
        <location evidence="1">Membrane</location>
        <topology evidence="1">Multi-pass membrane protein</topology>
    </subcellularLocation>
</comment>
<dbReference type="GO" id="GO:0022857">
    <property type="term" value="F:transmembrane transporter activity"/>
    <property type="evidence" value="ECO:0007669"/>
    <property type="project" value="InterPro"/>
</dbReference>
<reference evidence="7" key="1">
    <citation type="submission" date="2014-11" db="EMBL/GenBank/DDBJ databases">
        <authorList>
            <person name="Otto D Thomas"/>
            <person name="Naeem Raeece"/>
        </authorList>
    </citation>
    <scope>NUCLEOTIDE SEQUENCE</scope>
</reference>
<evidence type="ECO:0000256" key="2">
    <source>
        <dbReference type="ARBA" id="ARBA00022448"/>
    </source>
</evidence>
<dbReference type="Pfam" id="PF07690">
    <property type="entry name" value="MFS_1"/>
    <property type="match status" value="1"/>
</dbReference>
<gene>
    <name evidence="7" type="ORF">Cvel_10944</name>
</gene>
<protein>
    <recommendedName>
        <fullName evidence="8">Major facilitator superfamily (MFS) profile domain-containing protein</fullName>
    </recommendedName>
</protein>
<dbReference type="EMBL" id="CDMZ01005093">
    <property type="protein sequence ID" value="CEM51918.1"/>
    <property type="molecule type" value="Genomic_DNA"/>
</dbReference>
<dbReference type="GO" id="GO:0016020">
    <property type="term" value="C:membrane"/>
    <property type="evidence" value="ECO:0007669"/>
    <property type="project" value="UniProtKB-SubCell"/>
</dbReference>
<feature type="transmembrane region" description="Helical" evidence="6">
    <location>
        <begin position="263"/>
        <end position="284"/>
    </location>
</feature>
<keyword evidence="4 6" id="KW-1133">Transmembrane helix</keyword>
<feature type="transmembrane region" description="Helical" evidence="6">
    <location>
        <begin position="417"/>
        <end position="443"/>
    </location>
</feature>